<dbReference type="SUPFAM" id="SSF53649">
    <property type="entry name" value="Alkaline phosphatase-like"/>
    <property type="match status" value="1"/>
</dbReference>
<feature type="transmembrane region" description="Helical" evidence="13">
    <location>
        <begin position="30"/>
        <end position="53"/>
    </location>
</feature>
<evidence type="ECO:0000313" key="14">
    <source>
        <dbReference type="EMBL" id="ORY53334.1"/>
    </source>
</evidence>
<sequence length="1150" mass="133144">MDIKTKYSRMIKTSFPEYGQSIKRKTYRNIIWLELFVFLVMFSGVLIFSQGFLLSRRALENRNQCSLIKQENLWNQQFNYTGNQINPEIVEANSNIEETCWYPRRFKRAVVLLIDALRYDFLHWEDDMNKINPYYSNKLTIIHKLLTEQPNNAFEFQFKSDPPTTTMQRLKGLTTGTLPTFIDAGKNFAASAITEDNLIQKIVSNGKKIRFMGDDTWMSLFGEYLDETSIPCDSLNVWDLYSVDNKIKEHLFPTLKQKEKDWDILFAHFLGVDHCGHRYEPNNEHMDLKLREMNGIIENVVEELDDDTVLIIMGDHGMSDEGDHGGETENELNASLFFYSKKELTIKNSDKSYLQNFIKGLKPIETESEHEIYRTVPQIDFAPTFALLLGLPIPFENIGTIIPELFWYPSPYGKNKNIEANILQNLMEALHINTYQLQSFIETYYANNKNTRKVAKEKYQSLENKLKAFIENHKDGIFDDDIEELRGIIYDYFTYNRQALTSFRKVWAKFNVPLFTFGIFILILGILCQVVYLLSNHNVIEFNSTHHYYFPFGIGSFTAILMYYGVFEKLIKTLFGVTLKLEPYQVFLGGFSFGASIGYLLSYLLVPNGRKSIIENVYPYICKLKFELLPIAIITIHGFLVNSDSYIIYEDSIVQYVLQSIGIYFIWKAFRQQISQIRNKMITYAIIYMLIIRITSYFELCRDERKGKCDTTIKTSLPNYYIAVGSLVFFPYFLKKILNDNYYEIAKPIIRYLVPSGLASSAFYWGIDTLEALNLLPPHLKFLSEIKYYLARYGYIVIPILSLAIWIMFPVTLEAKVEPSKADKNINTLNFYGIKNHLGSSYLILISIVTMSIILVSKPFSTLVVVLCFCAFICLLEISSLEKESNKILLNAEAFWIKKPVEEKRKLLKEIEEENNENNENQGEEASQSKNKNKNENSDNDSNKKNRIMYNLKTSDGHYMRLSHEELIEVTCNESSSFNVPLIYAVATSLLTFHIFFRTGHQSTLQSIDWSLAFIGQKELNFIKGGFIMVLNILSGEILSCFFIPLFVFWKQETTNENEKTMVKSICKAFIKYSIAYGFPQVMSVISAGSHKRHLMLWSVFAPRYMIGGISLCLIQVFSIIAFIAIILMVKGITKHLQKIKEINSKAKTQ</sequence>
<feature type="transmembrane region" description="Helical" evidence="13">
    <location>
        <begin position="834"/>
        <end position="854"/>
    </location>
</feature>
<comment type="similarity">
    <text evidence="3">Belongs to the PIGG/PIGN/PIGO family. PIGO subfamily.</text>
</comment>
<dbReference type="GO" id="GO:0005789">
    <property type="term" value="C:endoplasmic reticulum membrane"/>
    <property type="evidence" value="ECO:0007669"/>
    <property type="project" value="UniProtKB-SubCell"/>
</dbReference>
<evidence type="ECO:0000256" key="13">
    <source>
        <dbReference type="SAM" id="Phobius"/>
    </source>
</evidence>
<dbReference type="OrthoDB" id="272139at2759"/>
<gene>
    <name evidence="14" type="ORF">LY90DRAFT_702588</name>
</gene>
<name>A0A1Y2D2H9_9FUNG</name>
<feature type="transmembrane region" description="Helical" evidence="13">
    <location>
        <begin position="682"/>
        <end position="700"/>
    </location>
</feature>
<feature type="transmembrane region" description="Helical" evidence="13">
    <location>
        <begin position="720"/>
        <end position="738"/>
    </location>
</feature>
<evidence type="ECO:0000256" key="8">
    <source>
        <dbReference type="ARBA" id="ARBA00022989"/>
    </source>
</evidence>
<keyword evidence="9 13" id="KW-0472">Membrane</keyword>
<evidence type="ECO:0000256" key="10">
    <source>
        <dbReference type="ARBA" id="ARBA00023180"/>
    </source>
</evidence>
<dbReference type="InterPro" id="IPR039524">
    <property type="entry name" value="PIGO/GPI13"/>
</dbReference>
<dbReference type="PANTHER" id="PTHR23071:SF1">
    <property type="entry name" value="GPI ETHANOLAMINE PHOSPHATE TRANSFERASE 3"/>
    <property type="match status" value="1"/>
</dbReference>
<feature type="transmembrane region" description="Helical" evidence="13">
    <location>
        <begin position="653"/>
        <end position="670"/>
    </location>
</feature>
<evidence type="ECO:0000256" key="3">
    <source>
        <dbReference type="ARBA" id="ARBA00008695"/>
    </source>
</evidence>
<dbReference type="AlphaFoldDB" id="A0A1Y2D2H9"/>
<feature type="transmembrane region" description="Helical" evidence="13">
    <location>
        <begin position="626"/>
        <end position="647"/>
    </location>
</feature>
<evidence type="ECO:0000256" key="9">
    <source>
        <dbReference type="ARBA" id="ARBA00023136"/>
    </source>
</evidence>
<feature type="transmembrane region" description="Helical" evidence="13">
    <location>
        <begin position="1109"/>
        <end position="1130"/>
    </location>
</feature>
<evidence type="ECO:0000256" key="11">
    <source>
        <dbReference type="SAM" id="Coils"/>
    </source>
</evidence>
<feature type="transmembrane region" description="Helical" evidence="13">
    <location>
        <begin position="547"/>
        <end position="566"/>
    </location>
</feature>
<dbReference type="GO" id="GO:0051377">
    <property type="term" value="F:mannose-ethanolamine phosphotransferase activity"/>
    <property type="evidence" value="ECO:0007669"/>
    <property type="project" value="InterPro"/>
</dbReference>
<dbReference type="PANTHER" id="PTHR23071">
    <property type="entry name" value="PHOSPHATIDYLINOSITOL GLYCAN"/>
    <property type="match status" value="1"/>
</dbReference>
<dbReference type="Gene3D" id="3.40.720.10">
    <property type="entry name" value="Alkaline Phosphatase, subunit A"/>
    <property type="match status" value="1"/>
</dbReference>
<evidence type="ECO:0000313" key="15">
    <source>
        <dbReference type="Proteomes" id="UP000193920"/>
    </source>
</evidence>
<keyword evidence="7" id="KW-0256">Endoplasmic reticulum</keyword>
<feature type="transmembrane region" description="Helical" evidence="13">
    <location>
        <begin position="750"/>
        <end position="767"/>
    </location>
</feature>
<comment type="caution">
    <text evidence="14">The sequence shown here is derived from an EMBL/GenBank/DDBJ whole genome shotgun (WGS) entry which is preliminary data.</text>
</comment>
<feature type="transmembrane region" description="Helical" evidence="13">
    <location>
        <begin position="514"/>
        <end position="535"/>
    </location>
</feature>
<dbReference type="UniPathway" id="UPA00196"/>
<feature type="transmembrane region" description="Helical" evidence="13">
    <location>
        <begin position="1070"/>
        <end position="1089"/>
    </location>
</feature>
<dbReference type="CDD" id="cd16023">
    <property type="entry name" value="GPI_EPT_3"/>
    <property type="match status" value="1"/>
</dbReference>
<dbReference type="STRING" id="1754190.A0A1Y2D2H9"/>
<feature type="transmembrane region" description="Helical" evidence="13">
    <location>
        <begin position="978"/>
        <end position="997"/>
    </location>
</feature>
<dbReference type="EMBL" id="MCOG01000091">
    <property type="protein sequence ID" value="ORY53334.1"/>
    <property type="molecule type" value="Genomic_DNA"/>
</dbReference>
<evidence type="ECO:0000256" key="12">
    <source>
        <dbReference type="SAM" id="MobiDB-lite"/>
    </source>
</evidence>
<dbReference type="GO" id="GO:0006506">
    <property type="term" value="P:GPI anchor biosynthetic process"/>
    <property type="evidence" value="ECO:0007669"/>
    <property type="project" value="UniProtKB-UniPathway"/>
</dbReference>
<keyword evidence="4" id="KW-0337">GPI-anchor biosynthesis</keyword>
<evidence type="ECO:0000256" key="7">
    <source>
        <dbReference type="ARBA" id="ARBA00022824"/>
    </source>
</evidence>
<feature type="transmembrane region" description="Helical" evidence="13">
    <location>
        <begin position="860"/>
        <end position="878"/>
    </location>
</feature>
<dbReference type="Proteomes" id="UP000193920">
    <property type="component" value="Unassembled WGS sequence"/>
</dbReference>
<accession>A0A1Y2D2H9</accession>
<keyword evidence="8 13" id="KW-1133">Transmembrane helix</keyword>
<evidence type="ECO:0000256" key="4">
    <source>
        <dbReference type="ARBA" id="ARBA00022502"/>
    </source>
</evidence>
<keyword evidence="6 13" id="KW-0812">Transmembrane</keyword>
<evidence type="ECO:0000256" key="5">
    <source>
        <dbReference type="ARBA" id="ARBA00022679"/>
    </source>
</evidence>
<keyword evidence="5" id="KW-0808">Transferase</keyword>
<feature type="compositionally biased region" description="Basic and acidic residues" evidence="12">
    <location>
        <begin position="933"/>
        <end position="944"/>
    </location>
</feature>
<feature type="transmembrane region" description="Helical" evidence="13">
    <location>
        <begin position="793"/>
        <end position="813"/>
    </location>
</feature>
<dbReference type="InterPro" id="IPR017850">
    <property type="entry name" value="Alkaline_phosphatase_core_sf"/>
</dbReference>
<dbReference type="InterPro" id="IPR002591">
    <property type="entry name" value="Phosphodiest/P_Trfase"/>
</dbReference>
<evidence type="ECO:0000256" key="6">
    <source>
        <dbReference type="ARBA" id="ARBA00022692"/>
    </source>
</evidence>
<organism evidence="14 15">
    <name type="scientific">Neocallimastix californiae</name>
    <dbReference type="NCBI Taxonomy" id="1754190"/>
    <lineage>
        <taxon>Eukaryota</taxon>
        <taxon>Fungi</taxon>
        <taxon>Fungi incertae sedis</taxon>
        <taxon>Chytridiomycota</taxon>
        <taxon>Chytridiomycota incertae sedis</taxon>
        <taxon>Neocallimastigomycetes</taxon>
        <taxon>Neocallimastigales</taxon>
        <taxon>Neocallimastigaceae</taxon>
        <taxon>Neocallimastix</taxon>
    </lineage>
</organism>
<keyword evidence="11" id="KW-0175">Coiled coil</keyword>
<feature type="coiled-coil region" evidence="11">
    <location>
        <begin position="445"/>
        <end position="472"/>
    </location>
</feature>
<keyword evidence="15" id="KW-1185">Reference proteome</keyword>
<comment type="pathway">
    <text evidence="2">Glycolipid biosynthesis; glycosylphosphatidylinositol-anchor biosynthesis.</text>
</comment>
<evidence type="ECO:0000256" key="2">
    <source>
        <dbReference type="ARBA" id="ARBA00004687"/>
    </source>
</evidence>
<feature type="transmembrane region" description="Helical" evidence="13">
    <location>
        <begin position="586"/>
        <end position="606"/>
    </location>
</feature>
<dbReference type="Pfam" id="PF01663">
    <property type="entry name" value="Phosphodiest"/>
    <property type="match status" value="1"/>
</dbReference>
<feature type="transmembrane region" description="Helical" evidence="13">
    <location>
        <begin position="1027"/>
        <end position="1050"/>
    </location>
</feature>
<dbReference type="InterPro" id="IPR037675">
    <property type="entry name" value="PIG-O_N"/>
</dbReference>
<comment type="subcellular location">
    <subcellularLocation>
        <location evidence="1">Endoplasmic reticulum membrane</location>
        <topology evidence="1">Multi-pass membrane protein</topology>
    </subcellularLocation>
</comment>
<evidence type="ECO:0000256" key="1">
    <source>
        <dbReference type="ARBA" id="ARBA00004477"/>
    </source>
</evidence>
<proteinExistence type="inferred from homology"/>
<reference evidence="14 15" key="1">
    <citation type="submission" date="2016-08" db="EMBL/GenBank/DDBJ databases">
        <title>A Parts List for Fungal Cellulosomes Revealed by Comparative Genomics.</title>
        <authorList>
            <consortium name="DOE Joint Genome Institute"/>
            <person name="Haitjema C.H."/>
            <person name="Gilmore S.P."/>
            <person name="Henske J.K."/>
            <person name="Solomon K.V."/>
            <person name="De Groot R."/>
            <person name="Kuo A."/>
            <person name="Mondo S.J."/>
            <person name="Salamov A.A."/>
            <person name="Labutti K."/>
            <person name="Zhao Z."/>
            <person name="Chiniquy J."/>
            <person name="Barry K."/>
            <person name="Brewer H.M."/>
            <person name="Purvine S.O."/>
            <person name="Wright A.T."/>
            <person name="Boxma B."/>
            <person name="Van Alen T."/>
            <person name="Hackstein J.H."/>
            <person name="Baker S.E."/>
            <person name="Grigoriev I.V."/>
            <person name="O'Malley M.A."/>
        </authorList>
    </citation>
    <scope>NUCLEOTIDE SEQUENCE [LARGE SCALE GENOMIC DNA]</scope>
    <source>
        <strain evidence="14 15">G1</strain>
    </source>
</reference>
<feature type="region of interest" description="Disordered" evidence="12">
    <location>
        <begin position="913"/>
        <end position="946"/>
    </location>
</feature>
<protein>
    <submittedName>
        <fullName evidence="14">Uncharacterized protein</fullName>
    </submittedName>
</protein>
<keyword evidence="10" id="KW-0325">Glycoprotein</keyword>